<evidence type="ECO:0000256" key="1">
    <source>
        <dbReference type="SAM" id="Phobius"/>
    </source>
</evidence>
<protein>
    <recommendedName>
        <fullName evidence="2">DUF6594 domain-containing protein</fullName>
    </recommendedName>
</protein>
<dbReference type="PANTHER" id="PTHR34502:SF4">
    <property type="entry name" value="DUF6594 DOMAIN-CONTAINING PROTEIN"/>
    <property type="match status" value="1"/>
</dbReference>
<accession>A0A428PKM2</accession>
<name>A0A428PKM2_9HYPO</name>
<feature type="transmembrane region" description="Helical" evidence="1">
    <location>
        <begin position="228"/>
        <end position="247"/>
    </location>
</feature>
<keyword evidence="4" id="KW-1185">Reference proteome</keyword>
<dbReference type="InterPro" id="IPR046529">
    <property type="entry name" value="DUF6594"/>
</dbReference>
<feature type="domain" description="DUF6594" evidence="2">
    <location>
        <begin position="11"/>
        <end position="266"/>
    </location>
</feature>
<feature type="transmembrane region" description="Helical" evidence="1">
    <location>
        <begin position="199"/>
        <end position="222"/>
    </location>
</feature>
<feature type="transmembrane region" description="Helical" evidence="1">
    <location>
        <begin position="254"/>
        <end position="272"/>
    </location>
</feature>
<keyword evidence="1" id="KW-0812">Transmembrane</keyword>
<sequence>MTETDSPFSGYATFSSFAASDPELSIFRGFQKLGSRNLLYLQSELLELENQLREFDQDDAQKADLDIMLSSKCWEVFSARAQEQPREAERMEVIRRIRELTKEYYEALLLRREIMKLSKPEDRVYDVFKGWFQSETPFVGYGSDLLRDQDDFIALSPAIGDDALSRSLRNIVGTYLSKGLRDDATGRVKYYSEKRVSRLVTVITVIAASLVIQAAIVALYLIKNEALRLAMIAVFTSVFAASLALMTDGRRTDIILATAACAAVLVAFVAAGNDK</sequence>
<dbReference type="AlphaFoldDB" id="A0A428PKM2"/>
<keyword evidence="1" id="KW-0472">Membrane</keyword>
<reference evidence="3 4" key="1">
    <citation type="submission" date="2017-06" db="EMBL/GenBank/DDBJ databases">
        <title>Comparative genomic analysis of Ambrosia Fusariam Clade fungi.</title>
        <authorList>
            <person name="Stajich J.E."/>
            <person name="Carrillo J."/>
            <person name="Kijimoto T."/>
            <person name="Eskalen A."/>
            <person name="O'Donnell K."/>
            <person name="Kasson M."/>
        </authorList>
    </citation>
    <scope>NUCLEOTIDE SEQUENCE [LARGE SCALE GENOMIC DNA]</scope>
    <source>
        <strain evidence="3 4">NRRL62606</strain>
    </source>
</reference>
<dbReference type="Pfam" id="PF20237">
    <property type="entry name" value="DUF6594"/>
    <property type="match status" value="1"/>
</dbReference>
<dbReference type="PANTHER" id="PTHR34502">
    <property type="entry name" value="DUF6594 DOMAIN-CONTAINING PROTEIN-RELATED"/>
    <property type="match status" value="1"/>
</dbReference>
<gene>
    <name evidence="3" type="ORF">CEP51_014862</name>
</gene>
<comment type="caution">
    <text evidence="3">The sequence shown here is derived from an EMBL/GenBank/DDBJ whole genome shotgun (WGS) entry which is preliminary data.</text>
</comment>
<evidence type="ECO:0000313" key="3">
    <source>
        <dbReference type="EMBL" id="RSL53608.1"/>
    </source>
</evidence>
<dbReference type="Proteomes" id="UP000287972">
    <property type="component" value="Unassembled WGS sequence"/>
</dbReference>
<dbReference type="EMBL" id="NKCL01000730">
    <property type="protein sequence ID" value="RSL53608.1"/>
    <property type="molecule type" value="Genomic_DNA"/>
</dbReference>
<evidence type="ECO:0000313" key="4">
    <source>
        <dbReference type="Proteomes" id="UP000287972"/>
    </source>
</evidence>
<evidence type="ECO:0000259" key="2">
    <source>
        <dbReference type="Pfam" id="PF20237"/>
    </source>
</evidence>
<organism evidence="3 4">
    <name type="scientific">Fusarium floridanum</name>
    <dbReference type="NCBI Taxonomy" id="1325733"/>
    <lineage>
        <taxon>Eukaryota</taxon>
        <taxon>Fungi</taxon>
        <taxon>Dikarya</taxon>
        <taxon>Ascomycota</taxon>
        <taxon>Pezizomycotina</taxon>
        <taxon>Sordariomycetes</taxon>
        <taxon>Hypocreomycetidae</taxon>
        <taxon>Hypocreales</taxon>
        <taxon>Nectriaceae</taxon>
        <taxon>Fusarium</taxon>
        <taxon>Fusarium solani species complex</taxon>
    </lineage>
</organism>
<keyword evidence="1" id="KW-1133">Transmembrane helix</keyword>
<proteinExistence type="predicted"/>